<comment type="similarity">
    <text evidence="2">Belongs to the peptidase S9A family.</text>
</comment>
<dbReference type="GO" id="GO:0070012">
    <property type="term" value="F:oligopeptidase activity"/>
    <property type="evidence" value="ECO:0007669"/>
    <property type="project" value="TreeGrafter"/>
</dbReference>
<evidence type="ECO:0000256" key="3">
    <source>
        <dbReference type="ARBA" id="ARBA00011897"/>
    </source>
</evidence>
<evidence type="ECO:0000256" key="4">
    <source>
        <dbReference type="ARBA" id="ARBA00022670"/>
    </source>
</evidence>
<proteinExistence type="inferred from homology"/>
<dbReference type="RefSeq" id="WP_026849641.1">
    <property type="nucleotide sequence ID" value="NZ_CP011454.1"/>
</dbReference>
<dbReference type="GO" id="GO:0006508">
    <property type="term" value="P:proteolysis"/>
    <property type="evidence" value="ECO:0007669"/>
    <property type="project" value="UniProtKB-KW"/>
</dbReference>
<dbReference type="FunFam" id="3.40.50.1820:FF:000005">
    <property type="entry name" value="Prolyl endopeptidase"/>
    <property type="match status" value="1"/>
</dbReference>
<dbReference type="SUPFAM" id="SSF53474">
    <property type="entry name" value="alpha/beta-Hydrolases"/>
    <property type="match status" value="1"/>
</dbReference>
<dbReference type="PANTHER" id="PTHR42881:SF2">
    <property type="entry name" value="PROLYL ENDOPEPTIDASE"/>
    <property type="match status" value="1"/>
</dbReference>
<keyword evidence="6" id="KW-0720">Serine protease</keyword>
<name>A0A143BL56_9BACT</name>
<dbReference type="Gene3D" id="3.40.50.1820">
    <property type="entry name" value="alpha/beta hydrolase"/>
    <property type="match status" value="1"/>
</dbReference>
<dbReference type="OrthoDB" id="9801421at2"/>
<keyword evidence="4" id="KW-0645">Protease</keyword>
<gene>
    <name evidence="9" type="ORF">GEMMAAP_11525</name>
</gene>
<evidence type="ECO:0000256" key="5">
    <source>
        <dbReference type="ARBA" id="ARBA00022801"/>
    </source>
</evidence>
<evidence type="ECO:0000256" key="1">
    <source>
        <dbReference type="ARBA" id="ARBA00001070"/>
    </source>
</evidence>
<evidence type="ECO:0000259" key="8">
    <source>
        <dbReference type="Pfam" id="PF02897"/>
    </source>
</evidence>
<dbReference type="InterPro" id="IPR002470">
    <property type="entry name" value="Peptidase_S9A"/>
</dbReference>
<dbReference type="Pfam" id="PF00326">
    <property type="entry name" value="Peptidase_S9"/>
    <property type="match status" value="1"/>
</dbReference>
<dbReference type="PANTHER" id="PTHR42881">
    <property type="entry name" value="PROLYL ENDOPEPTIDASE"/>
    <property type="match status" value="1"/>
</dbReference>
<feature type="domain" description="Peptidase S9A N-terminal" evidence="8">
    <location>
        <begin position="8"/>
        <end position="412"/>
    </location>
</feature>
<evidence type="ECO:0000259" key="7">
    <source>
        <dbReference type="Pfam" id="PF00326"/>
    </source>
</evidence>
<dbReference type="InterPro" id="IPR051167">
    <property type="entry name" value="Prolyl_oligopep/macrocyclase"/>
</dbReference>
<dbReference type="InterPro" id="IPR023302">
    <property type="entry name" value="Pept_S9A_N"/>
</dbReference>
<evidence type="ECO:0000313" key="10">
    <source>
        <dbReference type="Proteomes" id="UP000076404"/>
    </source>
</evidence>
<comment type="catalytic activity">
    <reaction evidence="1">
        <text>Hydrolysis of Pro-|-Xaa &gt;&gt; Ala-|-Xaa in oligopeptides.</text>
        <dbReference type="EC" id="3.4.21.26"/>
    </reaction>
</comment>
<dbReference type="KEGG" id="gph:GEMMAAP_11525"/>
<dbReference type="eggNOG" id="COG1505">
    <property type="taxonomic scope" value="Bacteria"/>
</dbReference>
<dbReference type="PRINTS" id="PR00862">
    <property type="entry name" value="PROLIGOPTASE"/>
</dbReference>
<keyword evidence="10" id="KW-1185">Reference proteome</keyword>
<organism evidence="9 10">
    <name type="scientific">Gemmatimonas phototrophica</name>
    <dbReference type="NCBI Taxonomy" id="1379270"/>
    <lineage>
        <taxon>Bacteria</taxon>
        <taxon>Pseudomonadati</taxon>
        <taxon>Gemmatimonadota</taxon>
        <taxon>Gemmatimonadia</taxon>
        <taxon>Gemmatimonadales</taxon>
        <taxon>Gemmatimonadaceae</taxon>
        <taxon>Gemmatimonas</taxon>
    </lineage>
</organism>
<reference evidence="9 10" key="2">
    <citation type="journal article" date="2016" name="Environ. Microbiol. Rep.">
        <title>Metagenomic evidence for the presence of phototrophic Gemmatimonadetes bacteria in diverse environments.</title>
        <authorList>
            <person name="Zeng Y."/>
            <person name="Baumbach J."/>
            <person name="Barbosa E.G."/>
            <person name="Azevedo V."/>
            <person name="Zhang C."/>
            <person name="Koblizek M."/>
        </authorList>
    </citation>
    <scope>NUCLEOTIDE SEQUENCE [LARGE SCALE GENOMIC DNA]</scope>
    <source>
        <strain evidence="9 10">AP64</strain>
    </source>
</reference>
<dbReference type="AlphaFoldDB" id="A0A143BL56"/>
<dbReference type="EC" id="3.4.21.26" evidence="3"/>
<sequence>MNMPQYPISRKAPQADSYHGVTVADPYRWLEDDRSDETAAWVEAQNRVTFDYLHQLPYREALQARMTALVNYPRQSPPEQKGPWLLFARNDGLQNQAVYFLQHGEQGEPVVLLDPNALSEDGTTRVAGLTFDRLGRYIAYMVSHAGSDWQQIRVLDLATRETLPDVVDWVKVSAIAWHGNGFYYSRYPEPGADEGAYSARNDDHQVFFHALGTPQSADRLVYHDPENLQRFHIVGTTEDERFAVLSISDRGKGKDGNALLVKDLTRTDSEFVPVWTEFDDQFTVLENDGDALLVLTNRLAPNQRVVRIDPSHFGEEHWTTIIAEREEPLEGVSTAGGRLFAQYLKDVTSRVFVHRYDGTLEREVALPGLGTSVGFAGDHDTRDVFYTFTSFTAPATVYRYQLSSGDSTVYREVALPFDPSQFETRQVFATSKDGTQIPAFIVAKKGLVLDGNNPTLLYGYGGFNVSLPPSFSALRVAFLEQGGVYVQANLRGGGEYGEAWHQAGMKEKKQNVFDDAIAVAEWLFAHGYTRSDKLAIQGGSNGGLLVGALMTQRPELARVALPAVGVMDMLRFHTFTIGWNWIADYGSSDDAEAFQYLYAYSPLHNLRDGVAYPATLITTADHDDRVVPAHSFKFAARLQEAHAGDTPVLIRIETKSGHGSSSLTKQIEEMADVYSFVFANLGVVPVFGG</sequence>
<dbReference type="Proteomes" id="UP000076404">
    <property type="component" value="Chromosome"/>
</dbReference>
<dbReference type="GO" id="GO:0004252">
    <property type="term" value="F:serine-type endopeptidase activity"/>
    <property type="evidence" value="ECO:0007669"/>
    <property type="project" value="UniProtKB-EC"/>
</dbReference>
<accession>A0A143BL56</accession>
<dbReference type="SUPFAM" id="SSF50993">
    <property type="entry name" value="Peptidase/esterase 'gauge' domain"/>
    <property type="match status" value="1"/>
</dbReference>
<dbReference type="Pfam" id="PF02897">
    <property type="entry name" value="Peptidase_S9_N"/>
    <property type="match status" value="1"/>
</dbReference>
<reference evidence="9 10" key="1">
    <citation type="journal article" date="2014" name="Proc. Natl. Acad. Sci. U.S.A.">
        <title>Functional type 2 photosynthetic reaction centers found in the rare bacterial phylum Gemmatimonadetes.</title>
        <authorList>
            <person name="Zeng Y."/>
            <person name="Feng F."/>
            <person name="Medova H."/>
            <person name="Dean J."/>
            <person name="Koblizek M."/>
        </authorList>
    </citation>
    <scope>NUCLEOTIDE SEQUENCE [LARGE SCALE GENOMIC DNA]</scope>
    <source>
        <strain evidence="9 10">AP64</strain>
    </source>
</reference>
<evidence type="ECO:0000313" key="9">
    <source>
        <dbReference type="EMBL" id="AMW05262.1"/>
    </source>
</evidence>
<evidence type="ECO:0000256" key="2">
    <source>
        <dbReference type="ARBA" id="ARBA00005228"/>
    </source>
</evidence>
<dbReference type="InterPro" id="IPR029058">
    <property type="entry name" value="AB_hydrolase_fold"/>
</dbReference>
<evidence type="ECO:0000256" key="6">
    <source>
        <dbReference type="ARBA" id="ARBA00022825"/>
    </source>
</evidence>
<dbReference type="InterPro" id="IPR001375">
    <property type="entry name" value="Peptidase_S9_cat"/>
</dbReference>
<keyword evidence="5" id="KW-0378">Hydrolase</keyword>
<protein>
    <recommendedName>
        <fullName evidence="3">prolyl oligopeptidase</fullName>
        <ecNumber evidence="3">3.4.21.26</ecNumber>
    </recommendedName>
</protein>
<feature type="domain" description="Peptidase S9 prolyl oligopeptidase catalytic" evidence="7">
    <location>
        <begin position="469"/>
        <end position="682"/>
    </location>
</feature>
<dbReference type="EMBL" id="CP011454">
    <property type="protein sequence ID" value="AMW05262.1"/>
    <property type="molecule type" value="Genomic_DNA"/>
</dbReference>
<dbReference type="GO" id="GO:0005829">
    <property type="term" value="C:cytosol"/>
    <property type="evidence" value="ECO:0007669"/>
    <property type="project" value="TreeGrafter"/>
</dbReference>
<dbReference type="Gene3D" id="2.130.10.120">
    <property type="entry name" value="Prolyl oligopeptidase, N-terminal domain"/>
    <property type="match status" value="1"/>
</dbReference>